<evidence type="ECO:0008006" key="6">
    <source>
        <dbReference type="Google" id="ProtNLM"/>
    </source>
</evidence>
<name>A0A0D1DVA2_MYCMD</name>
<dbReference type="GO" id="GO:0035861">
    <property type="term" value="C:site of double-strand break"/>
    <property type="evidence" value="ECO:0000318"/>
    <property type="project" value="GO_Central"/>
</dbReference>
<dbReference type="InterPro" id="IPR012340">
    <property type="entry name" value="NA-bd_OB-fold"/>
</dbReference>
<proteinExistence type="inferred from homology"/>
<evidence type="ECO:0000256" key="3">
    <source>
        <dbReference type="ARBA" id="ARBA00023242"/>
    </source>
</evidence>
<evidence type="ECO:0000313" key="5">
    <source>
        <dbReference type="Proteomes" id="UP000000561"/>
    </source>
</evidence>
<keyword evidence="3" id="KW-0539">Nucleus</keyword>
<reference evidence="4 5" key="1">
    <citation type="journal article" date="2006" name="Nature">
        <title>Insights from the genome of the biotrophic fungal plant pathogen Ustilago maydis.</title>
        <authorList>
            <person name="Kamper J."/>
            <person name="Kahmann R."/>
            <person name="Bolker M."/>
            <person name="Ma L.J."/>
            <person name="Brefort T."/>
            <person name="Saville B.J."/>
            <person name="Banuett F."/>
            <person name="Kronstad J.W."/>
            <person name="Gold S.E."/>
            <person name="Muller O."/>
            <person name="Perlin M.H."/>
            <person name="Wosten H.A."/>
            <person name="de Vries R."/>
            <person name="Ruiz-Herrera J."/>
            <person name="Reynaga-Pena C.G."/>
            <person name="Snetselaar K."/>
            <person name="McCann M."/>
            <person name="Perez-Martin J."/>
            <person name="Feldbrugge M."/>
            <person name="Basse C.W."/>
            <person name="Steinberg G."/>
            <person name="Ibeas J.I."/>
            <person name="Holloman W."/>
            <person name="Guzman P."/>
            <person name="Farman M."/>
            <person name="Stajich J.E."/>
            <person name="Sentandreu R."/>
            <person name="Gonzalez-Prieto J.M."/>
            <person name="Kennell J.C."/>
            <person name="Molina L."/>
            <person name="Schirawski J."/>
            <person name="Mendoza-Mendoza A."/>
            <person name="Greilinger D."/>
            <person name="Munch K."/>
            <person name="Rossel N."/>
            <person name="Scherer M."/>
            <person name="Vranes M."/>
            <person name="Ladendorf O."/>
            <person name="Vincon V."/>
            <person name="Fuchs U."/>
            <person name="Sandrock B."/>
            <person name="Meng S."/>
            <person name="Ho E.C."/>
            <person name="Cahill M.J."/>
            <person name="Boyce K.J."/>
            <person name="Klose J."/>
            <person name="Klosterman S.J."/>
            <person name="Deelstra H.J."/>
            <person name="Ortiz-Castellanos L."/>
            <person name="Li W."/>
            <person name="Sanchez-Alonso P."/>
            <person name="Schreier P.H."/>
            <person name="Hauser-Hahn I."/>
            <person name="Vaupel M."/>
            <person name="Koopmann E."/>
            <person name="Friedrich G."/>
            <person name="Voss H."/>
            <person name="Schluter T."/>
            <person name="Margolis J."/>
            <person name="Platt D."/>
            <person name="Swimmer C."/>
            <person name="Gnirke A."/>
            <person name="Chen F."/>
            <person name="Vysotskaia V."/>
            <person name="Mannhaupt G."/>
            <person name="Guldener U."/>
            <person name="Munsterkotter M."/>
            <person name="Haase D."/>
            <person name="Oesterheld M."/>
            <person name="Mewes H.W."/>
            <person name="Mauceli E.W."/>
            <person name="DeCaprio D."/>
            <person name="Wade C.M."/>
            <person name="Butler J."/>
            <person name="Young S."/>
            <person name="Jaffe D.B."/>
            <person name="Calvo S."/>
            <person name="Nusbaum C."/>
            <person name="Galagan J."/>
            <person name="Birren B.W."/>
        </authorList>
    </citation>
    <scope>NUCLEOTIDE SEQUENCE [LARGE SCALE GENOMIC DNA]</scope>
    <source>
        <strain evidence="5">DSM 14603 / FGSC 9021 / UM521</strain>
    </source>
</reference>
<dbReference type="GO" id="GO:0003697">
    <property type="term" value="F:single-stranded DNA binding"/>
    <property type="evidence" value="ECO:0000318"/>
    <property type="project" value="GO_Central"/>
</dbReference>
<dbReference type="STRING" id="237631.A0A0D1DVA2"/>
<accession>A0A0D1DVA2</accession>
<dbReference type="SMR" id="A0A0D1DVA2"/>
<dbReference type="OrthoDB" id="188186at2759"/>
<dbReference type="GO" id="GO:0006284">
    <property type="term" value="P:base-excision repair"/>
    <property type="evidence" value="ECO:0000318"/>
    <property type="project" value="GO_Central"/>
</dbReference>
<dbReference type="KEGG" id="uma:UMAG_04165"/>
<dbReference type="PANTHER" id="PTHR15114:SF1">
    <property type="entry name" value="REPLICATION PROTEIN A 14 KDA SUBUNIT"/>
    <property type="match status" value="1"/>
</dbReference>
<dbReference type="GO" id="GO:0003684">
    <property type="term" value="F:damaged DNA binding"/>
    <property type="evidence" value="ECO:0000318"/>
    <property type="project" value="GO_Central"/>
</dbReference>
<dbReference type="PANTHER" id="PTHR15114">
    <property type="entry name" value="REPLICATION PROTEIN A3"/>
    <property type="match status" value="1"/>
</dbReference>
<dbReference type="EMBL" id="CM003151">
    <property type="protein sequence ID" value="KIS67661.1"/>
    <property type="molecule type" value="Genomic_DNA"/>
</dbReference>
<dbReference type="GO" id="GO:0006298">
    <property type="term" value="P:mismatch repair"/>
    <property type="evidence" value="ECO:0000318"/>
    <property type="project" value="GO_Central"/>
</dbReference>
<dbReference type="InParanoid" id="A0A0D1DVA2"/>
<evidence type="ECO:0000256" key="1">
    <source>
        <dbReference type="ARBA" id="ARBA00004123"/>
    </source>
</evidence>
<dbReference type="GO" id="GO:0005662">
    <property type="term" value="C:DNA replication factor A complex"/>
    <property type="evidence" value="ECO:0000318"/>
    <property type="project" value="GO_Central"/>
</dbReference>
<organism evidence="4 5">
    <name type="scientific">Mycosarcoma maydis</name>
    <name type="common">Corn smut fungus</name>
    <name type="synonym">Ustilago maydis</name>
    <dbReference type="NCBI Taxonomy" id="5270"/>
    <lineage>
        <taxon>Eukaryota</taxon>
        <taxon>Fungi</taxon>
        <taxon>Dikarya</taxon>
        <taxon>Basidiomycota</taxon>
        <taxon>Ustilaginomycotina</taxon>
        <taxon>Ustilaginomycetes</taxon>
        <taxon>Ustilaginales</taxon>
        <taxon>Ustilaginaceae</taxon>
        <taxon>Mycosarcoma</taxon>
    </lineage>
</organism>
<dbReference type="OMA" id="HRYKEIF"/>
<dbReference type="GeneID" id="23564425"/>
<dbReference type="GO" id="GO:0006260">
    <property type="term" value="P:DNA replication"/>
    <property type="evidence" value="ECO:0000318"/>
    <property type="project" value="GO_Central"/>
</dbReference>
<dbReference type="GO" id="GO:0006289">
    <property type="term" value="P:nucleotide-excision repair"/>
    <property type="evidence" value="ECO:0000318"/>
    <property type="project" value="GO_Central"/>
</dbReference>
<dbReference type="InterPro" id="IPR013970">
    <property type="entry name" value="Rfa2"/>
</dbReference>
<dbReference type="Gene3D" id="2.40.50.140">
    <property type="entry name" value="Nucleic acid-binding proteins"/>
    <property type="match status" value="1"/>
</dbReference>
<gene>
    <name evidence="4" type="ORF">UMAG_04165</name>
</gene>
<keyword evidence="5" id="KW-1185">Reference proteome</keyword>
<dbReference type="eggNOG" id="ENOG502SBIR">
    <property type="taxonomic scope" value="Eukaryota"/>
</dbReference>
<dbReference type="FunCoup" id="A0A0D1DVA2">
    <property type="interactions" value="73"/>
</dbReference>
<sequence>MEKPTPLINSSMLGQYVGQTVRIVGKVHKVTGNTLLMQTSDLGNVEIAMTPDSDVSSSTFVEVTGKVSDAGSSFQANQIREFTTVDCGHDVDLTLVENVVQISAAFPNLFSDST</sequence>
<dbReference type="AlphaFoldDB" id="A0A0D1DVA2"/>
<dbReference type="Proteomes" id="UP000000561">
    <property type="component" value="Chromosome 12"/>
</dbReference>
<dbReference type="Pfam" id="PF08661">
    <property type="entry name" value="Rep_fac-A_3"/>
    <property type="match status" value="1"/>
</dbReference>
<dbReference type="RefSeq" id="XP_011390654.1">
    <property type="nucleotide sequence ID" value="XM_011392352.1"/>
</dbReference>
<comment type="similarity">
    <text evidence="2">Belongs to the replication factor A protein 3 family.</text>
</comment>
<dbReference type="FunFam" id="2.40.50.140:FF:000271">
    <property type="entry name" value="Similar to ssDNA binding protein Ssb3"/>
    <property type="match status" value="1"/>
</dbReference>
<evidence type="ECO:0000313" key="4">
    <source>
        <dbReference type="EMBL" id="KIS67661.1"/>
    </source>
</evidence>
<dbReference type="GO" id="GO:0000724">
    <property type="term" value="P:double-strand break repair via homologous recombination"/>
    <property type="evidence" value="ECO:0000318"/>
    <property type="project" value="GO_Central"/>
</dbReference>
<dbReference type="CDD" id="cd04479">
    <property type="entry name" value="RPA3"/>
    <property type="match status" value="1"/>
</dbReference>
<dbReference type="VEuPathDB" id="FungiDB:UMAG_04165"/>
<protein>
    <recommendedName>
        <fullName evidence="6">Replication factor A protein 3</fullName>
    </recommendedName>
</protein>
<dbReference type="SUPFAM" id="SSF50249">
    <property type="entry name" value="Nucleic acid-binding proteins"/>
    <property type="match status" value="1"/>
</dbReference>
<evidence type="ECO:0000256" key="2">
    <source>
        <dbReference type="ARBA" id="ARBA00009761"/>
    </source>
</evidence>
<comment type="subcellular location">
    <subcellularLocation>
        <location evidence="1">Nucleus</location>
    </subcellularLocation>
</comment>